<dbReference type="GO" id="GO:0005524">
    <property type="term" value="F:ATP binding"/>
    <property type="evidence" value="ECO:0007669"/>
    <property type="project" value="UniProtKB-UniRule"/>
</dbReference>
<feature type="domain" description="SH3" evidence="9">
    <location>
        <begin position="377"/>
        <end position="439"/>
    </location>
</feature>
<dbReference type="InterPro" id="IPR011009">
    <property type="entry name" value="Kinase-like_dom_sf"/>
</dbReference>
<feature type="domain" description="Protein kinase" evidence="10">
    <location>
        <begin position="16"/>
        <end position="293"/>
    </location>
</feature>
<evidence type="ECO:0000256" key="8">
    <source>
        <dbReference type="SAM" id="MobiDB-lite"/>
    </source>
</evidence>
<evidence type="ECO:0000256" key="1">
    <source>
        <dbReference type="ARBA" id="ARBA00022443"/>
    </source>
</evidence>
<dbReference type="SUPFAM" id="SSF56112">
    <property type="entry name" value="Protein kinase-like (PK-like)"/>
    <property type="match status" value="1"/>
</dbReference>
<protein>
    <recommendedName>
        <fullName evidence="13">Protein kinase domain-containing protein</fullName>
    </recommendedName>
</protein>
<dbReference type="EMBL" id="VJMJ01000349">
    <property type="protein sequence ID" value="KAF0722084.1"/>
    <property type="molecule type" value="Genomic_DNA"/>
</dbReference>
<keyword evidence="4" id="KW-0418">Kinase</keyword>
<dbReference type="Gene3D" id="2.30.30.40">
    <property type="entry name" value="SH3 Domains"/>
    <property type="match status" value="3"/>
</dbReference>
<evidence type="ECO:0000313" key="11">
    <source>
        <dbReference type="EMBL" id="KAF0722084.1"/>
    </source>
</evidence>
<evidence type="ECO:0000256" key="2">
    <source>
        <dbReference type="ARBA" id="ARBA00022679"/>
    </source>
</evidence>
<feature type="compositionally biased region" description="Basic and acidic residues" evidence="8">
    <location>
        <begin position="573"/>
        <end position="584"/>
    </location>
</feature>
<organism evidence="11 12">
    <name type="scientific">Aphanomyces euteiches</name>
    <dbReference type="NCBI Taxonomy" id="100861"/>
    <lineage>
        <taxon>Eukaryota</taxon>
        <taxon>Sar</taxon>
        <taxon>Stramenopiles</taxon>
        <taxon>Oomycota</taxon>
        <taxon>Saprolegniomycetes</taxon>
        <taxon>Saprolegniales</taxon>
        <taxon>Verrucalvaceae</taxon>
        <taxon>Aphanomyces</taxon>
    </lineage>
</organism>
<dbReference type="PANTHER" id="PTHR48016:SF56">
    <property type="entry name" value="MAPKK KINASE"/>
    <property type="match status" value="1"/>
</dbReference>
<keyword evidence="12" id="KW-1185">Reference proteome</keyword>
<dbReference type="InterPro" id="IPR036028">
    <property type="entry name" value="SH3-like_dom_sf"/>
</dbReference>
<dbReference type="PROSITE" id="PS00107">
    <property type="entry name" value="PROTEIN_KINASE_ATP"/>
    <property type="match status" value="1"/>
</dbReference>
<dbReference type="CDD" id="cd06606">
    <property type="entry name" value="STKc_MAPKKK"/>
    <property type="match status" value="1"/>
</dbReference>
<evidence type="ECO:0000256" key="5">
    <source>
        <dbReference type="ARBA" id="ARBA00022840"/>
    </source>
</evidence>
<evidence type="ECO:0000259" key="9">
    <source>
        <dbReference type="PROSITE" id="PS50002"/>
    </source>
</evidence>
<evidence type="ECO:0000256" key="4">
    <source>
        <dbReference type="ARBA" id="ARBA00022777"/>
    </source>
</evidence>
<dbReference type="Gene3D" id="1.10.510.10">
    <property type="entry name" value="Transferase(Phosphotransferase) domain 1"/>
    <property type="match status" value="1"/>
</dbReference>
<dbReference type="InterPro" id="IPR008271">
    <property type="entry name" value="Ser/Thr_kinase_AS"/>
</dbReference>
<dbReference type="Pfam" id="PF00069">
    <property type="entry name" value="Pkinase"/>
    <property type="match status" value="1"/>
</dbReference>
<evidence type="ECO:0000259" key="10">
    <source>
        <dbReference type="PROSITE" id="PS50011"/>
    </source>
</evidence>
<feature type="domain" description="SH3" evidence="9">
    <location>
        <begin position="452"/>
        <end position="514"/>
    </location>
</feature>
<evidence type="ECO:0000256" key="6">
    <source>
        <dbReference type="PROSITE-ProRule" id="PRU00192"/>
    </source>
</evidence>
<evidence type="ECO:0000256" key="3">
    <source>
        <dbReference type="ARBA" id="ARBA00022741"/>
    </source>
</evidence>
<comment type="caution">
    <text evidence="11">The sequence shown here is derived from an EMBL/GenBank/DDBJ whole genome shotgun (WGS) entry which is preliminary data.</text>
</comment>
<name>A0A6G0W4S7_9STRA</name>
<accession>A0A6G0W4S7</accession>
<dbReference type="PROSITE" id="PS00108">
    <property type="entry name" value="PROTEIN_KINASE_ST"/>
    <property type="match status" value="1"/>
</dbReference>
<feature type="binding site" evidence="7">
    <location>
        <position position="44"/>
    </location>
    <ligand>
        <name>ATP</name>
        <dbReference type="ChEBI" id="CHEBI:30616"/>
    </ligand>
</feature>
<evidence type="ECO:0000313" key="12">
    <source>
        <dbReference type="Proteomes" id="UP000481153"/>
    </source>
</evidence>
<keyword evidence="5 7" id="KW-0067">ATP-binding</keyword>
<evidence type="ECO:0008006" key="13">
    <source>
        <dbReference type="Google" id="ProtNLM"/>
    </source>
</evidence>
<dbReference type="InterPro" id="IPR050538">
    <property type="entry name" value="MAP_kinase_kinase_kinase"/>
</dbReference>
<reference evidence="11 12" key="1">
    <citation type="submission" date="2019-07" db="EMBL/GenBank/DDBJ databases">
        <title>Genomics analysis of Aphanomyces spp. identifies a new class of oomycete effector associated with host adaptation.</title>
        <authorList>
            <person name="Gaulin E."/>
        </authorList>
    </citation>
    <scope>NUCLEOTIDE SEQUENCE [LARGE SCALE GENOMIC DNA]</scope>
    <source>
        <strain evidence="11 12">ATCC 201684</strain>
    </source>
</reference>
<dbReference type="PROSITE" id="PS50002">
    <property type="entry name" value="SH3"/>
    <property type="match status" value="2"/>
</dbReference>
<feature type="region of interest" description="Disordered" evidence="8">
    <location>
        <begin position="567"/>
        <end position="593"/>
    </location>
</feature>
<proteinExistence type="predicted"/>
<evidence type="ECO:0000256" key="7">
    <source>
        <dbReference type="PROSITE-ProRule" id="PRU10141"/>
    </source>
</evidence>
<dbReference type="InterPro" id="IPR001452">
    <property type="entry name" value="SH3_domain"/>
</dbReference>
<dbReference type="GO" id="GO:0004672">
    <property type="term" value="F:protein kinase activity"/>
    <property type="evidence" value="ECO:0007669"/>
    <property type="project" value="InterPro"/>
</dbReference>
<sequence length="603" mass="68344">MSGSSKFMDEEQLFVWQRGKLIGRGRYGKVYCGLHLSATMMAVKQVRIRGCGLDEIEGTFVPVEEESIENIVQEIQIGLSLYHPHVVEYYGAEQDGNIYNIYMEYLPLGSVSGLIKSFGFLDESIIATYASQLLQGLRYLHSRGIAHRDLKCANLLLCDSGCIKIADFGAAKLTTDVSTIYVDDLTRSAENGVGSPFWMSPEIIRADARGSDGWTKSDIWSVGCCVIEMATGKPPWSAFSNPLTAMFHIASETTIPDLPTNLSSDAQDFLIACFTKDPELRPAAEELLQRPFFRNVPQPSTLYGWYKNSKPLDGGRWWFDDSWGLWYYWVPAIRGFWFTTEQSNEWIWWPEDEICLAQATTAIARFWLTMARQRLLENRALVRVVADYSASDDTELSLAMDDVVVVTEMDENGWWRGHKKLDTLFIGWFPCTYVEWLYENIQHPAEEPQNMSLLGVVRAVSSYEPTDPASELCLTVHELLFVLETPDDGWWCAQRLDSTEVGWFPCTYVEWLPVAICSWVFEPSQADELAISPGDSIAVIHQDNESIWCEGINLSRAGARGWFPSTHVSQQMEETKSRDDEETKSQSSDEVDDVVEYNLAMDI</sequence>
<dbReference type="SMART" id="SM00220">
    <property type="entry name" value="S_TKc"/>
    <property type="match status" value="1"/>
</dbReference>
<dbReference type="Pfam" id="PF00018">
    <property type="entry name" value="SH3_1"/>
    <property type="match status" value="2"/>
</dbReference>
<dbReference type="PROSITE" id="PS50011">
    <property type="entry name" value="PROTEIN_KINASE_DOM"/>
    <property type="match status" value="1"/>
</dbReference>
<keyword evidence="1 6" id="KW-0728">SH3 domain</keyword>
<dbReference type="VEuPathDB" id="FungiDB:AeMF1_019723"/>
<dbReference type="SUPFAM" id="SSF50044">
    <property type="entry name" value="SH3-domain"/>
    <property type="match status" value="3"/>
</dbReference>
<dbReference type="Proteomes" id="UP000481153">
    <property type="component" value="Unassembled WGS sequence"/>
</dbReference>
<keyword evidence="2" id="KW-0808">Transferase</keyword>
<gene>
    <name evidence="11" type="ORF">Ae201684_018720</name>
</gene>
<dbReference type="SMART" id="SM00326">
    <property type="entry name" value="SH3"/>
    <property type="match status" value="3"/>
</dbReference>
<dbReference type="PANTHER" id="PTHR48016">
    <property type="entry name" value="MAP KINASE KINASE KINASE SSK2-RELATED-RELATED"/>
    <property type="match status" value="1"/>
</dbReference>
<dbReference type="InterPro" id="IPR017441">
    <property type="entry name" value="Protein_kinase_ATP_BS"/>
</dbReference>
<dbReference type="InterPro" id="IPR000719">
    <property type="entry name" value="Prot_kinase_dom"/>
</dbReference>
<dbReference type="AlphaFoldDB" id="A0A6G0W4S7"/>
<dbReference type="Pfam" id="PF14604">
    <property type="entry name" value="SH3_9"/>
    <property type="match status" value="1"/>
</dbReference>
<keyword evidence="3 7" id="KW-0547">Nucleotide-binding</keyword>
<dbReference type="CDD" id="cd00174">
    <property type="entry name" value="SH3"/>
    <property type="match status" value="1"/>
</dbReference>